<sequence>MLANMNHEIYQMVSQTKLLPLYTATDLSCLNLLEEILIKHDVRLIEVTFRSEQALEAMRILAKSKELVVGAGTVRTLQQAKDAVANGARFIVSPALVPEVVEYCIEQGIPVFPGTATPSDIQKATEYGINVVKFFPADIYGGLKAIQALHGPFYDVKFLPTGGINADNYQAYLAHPAVVSVGGSFIISEKLIQQDQGMTADRVLGELVSRL</sequence>
<evidence type="ECO:0000256" key="5">
    <source>
        <dbReference type="ARBA" id="ARBA00023277"/>
    </source>
</evidence>
<accession>A0ABV9MQS6</accession>
<dbReference type="PROSITE" id="PS00160">
    <property type="entry name" value="ALDOLASE_KDPG_KHG_2"/>
    <property type="match status" value="1"/>
</dbReference>
<keyword evidence="4" id="KW-0456">Lyase</keyword>
<dbReference type="Proteomes" id="UP001595969">
    <property type="component" value="Unassembled WGS sequence"/>
</dbReference>
<reference evidence="7" key="1">
    <citation type="journal article" date="2019" name="Int. J. Syst. Evol. Microbiol.">
        <title>The Global Catalogue of Microorganisms (GCM) 10K type strain sequencing project: providing services to taxonomists for standard genome sequencing and annotation.</title>
        <authorList>
            <consortium name="The Broad Institute Genomics Platform"/>
            <consortium name="The Broad Institute Genome Sequencing Center for Infectious Disease"/>
            <person name="Wu L."/>
            <person name="Ma J."/>
        </authorList>
    </citation>
    <scope>NUCLEOTIDE SEQUENCE [LARGE SCALE GENOMIC DNA]</scope>
    <source>
        <strain evidence="7">CGMCC 1.19032</strain>
    </source>
</reference>
<evidence type="ECO:0000313" key="7">
    <source>
        <dbReference type="Proteomes" id="UP001595969"/>
    </source>
</evidence>
<organism evidence="6 7">
    <name type="scientific">Enterococcus lemanii</name>
    <dbReference type="NCBI Taxonomy" id="1159752"/>
    <lineage>
        <taxon>Bacteria</taxon>
        <taxon>Bacillati</taxon>
        <taxon>Bacillota</taxon>
        <taxon>Bacilli</taxon>
        <taxon>Lactobacillales</taxon>
        <taxon>Enterococcaceae</taxon>
        <taxon>Enterococcus</taxon>
    </lineage>
</organism>
<comment type="subunit">
    <text evidence="3">Homotrimer.</text>
</comment>
<dbReference type="NCBIfam" id="TIGR01182">
    <property type="entry name" value="eda"/>
    <property type="match status" value="1"/>
</dbReference>
<evidence type="ECO:0000256" key="1">
    <source>
        <dbReference type="ARBA" id="ARBA00004761"/>
    </source>
</evidence>
<gene>
    <name evidence="6" type="ORF">ACFO5I_00610</name>
</gene>
<comment type="caution">
    <text evidence="6">The sequence shown here is derived from an EMBL/GenBank/DDBJ whole genome shotgun (WGS) entry which is preliminary data.</text>
</comment>
<dbReference type="PANTHER" id="PTHR30246:SF1">
    <property type="entry name" value="2-DEHYDRO-3-DEOXY-6-PHOSPHOGALACTONATE ALDOLASE-RELATED"/>
    <property type="match status" value="1"/>
</dbReference>
<dbReference type="EMBL" id="JBHSGS010000005">
    <property type="protein sequence ID" value="MFC4718272.1"/>
    <property type="molecule type" value="Genomic_DNA"/>
</dbReference>
<dbReference type="CDD" id="cd00452">
    <property type="entry name" value="KDPG_aldolase"/>
    <property type="match status" value="1"/>
</dbReference>
<comment type="similarity">
    <text evidence="2">Belongs to the KHG/KDPG aldolase family.</text>
</comment>
<dbReference type="SUPFAM" id="SSF51569">
    <property type="entry name" value="Aldolase"/>
    <property type="match status" value="1"/>
</dbReference>
<evidence type="ECO:0000256" key="4">
    <source>
        <dbReference type="ARBA" id="ARBA00023239"/>
    </source>
</evidence>
<keyword evidence="5" id="KW-0119">Carbohydrate metabolism</keyword>
<keyword evidence="7" id="KW-1185">Reference proteome</keyword>
<evidence type="ECO:0000256" key="3">
    <source>
        <dbReference type="ARBA" id="ARBA00011233"/>
    </source>
</evidence>
<dbReference type="InterPro" id="IPR000887">
    <property type="entry name" value="Aldlse_KDPG_KHG"/>
</dbReference>
<dbReference type="RefSeq" id="WP_204654936.1">
    <property type="nucleotide sequence ID" value="NZ_JAFBFD010000045.1"/>
</dbReference>
<comment type="pathway">
    <text evidence="1">Carbohydrate acid metabolism.</text>
</comment>
<dbReference type="PANTHER" id="PTHR30246">
    <property type="entry name" value="2-KETO-3-DEOXY-6-PHOSPHOGLUCONATE ALDOLASE"/>
    <property type="match status" value="1"/>
</dbReference>
<dbReference type="Gene3D" id="3.20.20.70">
    <property type="entry name" value="Aldolase class I"/>
    <property type="match status" value="1"/>
</dbReference>
<name>A0ABV9MQS6_9ENTE</name>
<dbReference type="InterPro" id="IPR013785">
    <property type="entry name" value="Aldolase_TIM"/>
</dbReference>
<proteinExistence type="inferred from homology"/>
<dbReference type="InterPro" id="IPR031338">
    <property type="entry name" value="KDPG/KHG_AS_2"/>
</dbReference>
<evidence type="ECO:0000256" key="2">
    <source>
        <dbReference type="ARBA" id="ARBA00006906"/>
    </source>
</evidence>
<evidence type="ECO:0000313" key="6">
    <source>
        <dbReference type="EMBL" id="MFC4718272.1"/>
    </source>
</evidence>
<dbReference type="Pfam" id="PF01081">
    <property type="entry name" value="Aldolase"/>
    <property type="match status" value="1"/>
</dbReference>
<protein>
    <submittedName>
        <fullName evidence="6">Bifunctional 4-hydroxy-2-oxoglutarate aldolase/2-dehydro-3-deoxy-phosphogluconate aldolase</fullName>
    </submittedName>
</protein>